<dbReference type="AlphaFoldDB" id="A0A8X6TGM0"/>
<keyword evidence="2" id="KW-1185">Reference proteome</keyword>
<evidence type="ECO:0000313" key="2">
    <source>
        <dbReference type="Proteomes" id="UP000887013"/>
    </source>
</evidence>
<evidence type="ECO:0000313" key="1">
    <source>
        <dbReference type="EMBL" id="GFT12695.1"/>
    </source>
</evidence>
<dbReference type="EMBL" id="BMAW01009222">
    <property type="protein sequence ID" value="GFT12695.1"/>
    <property type="molecule type" value="Genomic_DNA"/>
</dbReference>
<name>A0A8X6TGM0_NEPPI</name>
<accession>A0A8X6TGM0</accession>
<sequence>MEAESAVTGFNSVVQGQVRENWEHAEILIIPNDSSLVASVFRQKLQDSKEFWKNSSKIFVSTIFENREAEEKWRRKEDEYRPEREYEQKLARKQIFRTEHELKLMRMQATVGYENTNPLPRVHSNVEGEEGKSKKLEIKLEPKALQPSCVKHSLMCSI</sequence>
<proteinExistence type="predicted"/>
<reference evidence="1" key="1">
    <citation type="submission" date="2020-08" db="EMBL/GenBank/DDBJ databases">
        <title>Multicomponent nature underlies the extraordinary mechanical properties of spider dragline silk.</title>
        <authorList>
            <person name="Kono N."/>
            <person name="Nakamura H."/>
            <person name="Mori M."/>
            <person name="Yoshida Y."/>
            <person name="Ohtoshi R."/>
            <person name="Malay A.D."/>
            <person name="Moran D.A.P."/>
            <person name="Tomita M."/>
            <person name="Numata K."/>
            <person name="Arakawa K."/>
        </authorList>
    </citation>
    <scope>NUCLEOTIDE SEQUENCE</scope>
</reference>
<comment type="caution">
    <text evidence="1">The sequence shown here is derived from an EMBL/GenBank/DDBJ whole genome shotgun (WGS) entry which is preliminary data.</text>
</comment>
<dbReference type="Proteomes" id="UP000887013">
    <property type="component" value="Unassembled WGS sequence"/>
</dbReference>
<gene>
    <name evidence="1" type="ORF">NPIL_598361</name>
</gene>
<organism evidence="1 2">
    <name type="scientific">Nephila pilipes</name>
    <name type="common">Giant wood spider</name>
    <name type="synonym">Nephila maculata</name>
    <dbReference type="NCBI Taxonomy" id="299642"/>
    <lineage>
        <taxon>Eukaryota</taxon>
        <taxon>Metazoa</taxon>
        <taxon>Ecdysozoa</taxon>
        <taxon>Arthropoda</taxon>
        <taxon>Chelicerata</taxon>
        <taxon>Arachnida</taxon>
        <taxon>Araneae</taxon>
        <taxon>Araneomorphae</taxon>
        <taxon>Entelegynae</taxon>
        <taxon>Araneoidea</taxon>
        <taxon>Nephilidae</taxon>
        <taxon>Nephila</taxon>
    </lineage>
</organism>
<protein>
    <submittedName>
        <fullName evidence="1">Uncharacterized protein</fullName>
    </submittedName>
</protein>